<dbReference type="OrthoDB" id="6424749at2759"/>
<accession>A0A8X6PDC2</accession>
<protein>
    <submittedName>
        <fullName evidence="2">Uncharacterized protein</fullName>
    </submittedName>
</protein>
<dbReference type="Proteomes" id="UP000887013">
    <property type="component" value="Unassembled WGS sequence"/>
</dbReference>
<evidence type="ECO:0000256" key="1">
    <source>
        <dbReference type="SAM" id="SignalP"/>
    </source>
</evidence>
<keyword evidence="3" id="KW-1185">Reference proteome</keyword>
<name>A0A8X6PDC2_NEPPI</name>
<comment type="caution">
    <text evidence="2">The sequence shown here is derived from an EMBL/GenBank/DDBJ whole genome shotgun (WGS) entry which is preliminary data.</text>
</comment>
<feature type="signal peptide" evidence="1">
    <location>
        <begin position="1"/>
        <end position="22"/>
    </location>
</feature>
<dbReference type="EMBL" id="BMAW01115046">
    <property type="protein sequence ID" value="GFT64619.1"/>
    <property type="molecule type" value="Genomic_DNA"/>
</dbReference>
<organism evidence="2 3">
    <name type="scientific">Nephila pilipes</name>
    <name type="common">Giant wood spider</name>
    <name type="synonym">Nephila maculata</name>
    <dbReference type="NCBI Taxonomy" id="299642"/>
    <lineage>
        <taxon>Eukaryota</taxon>
        <taxon>Metazoa</taxon>
        <taxon>Ecdysozoa</taxon>
        <taxon>Arthropoda</taxon>
        <taxon>Chelicerata</taxon>
        <taxon>Arachnida</taxon>
        <taxon>Araneae</taxon>
        <taxon>Araneomorphae</taxon>
        <taxon>Entelegynae</taxon>
        <taxon>Araneoidea</taxon>
        <taxon>Nephilidae</taxon>
        <taxon>Nephila</taxon>
    </lineage>
</organism>
<evidence type="ECO:0000313" key="3">
    <source>
        <dbReference type="Proteomes" id="UP000887013"/>
    </source>
</evidence>
<gene>
    <name evidence="2" type="ORF">NPIL_533841</name>
</gene>
<sequence>MVWPELVFIVIIYSTIFHWESAKSAFDGEVKEIKLALPHLNARPPLSDQVVIFSDSQAVIPAIAYSSMSVLQCRSVYRHWHLEIEEKNSSLWSPSVRPMGCREKTSSILKTWQSFKTYKHGCLNISILFTVREATTERRSQWTFMYCTEERE</sequence>
<evidence type="ECO:0000313" key="2">
    <source>
        <dbReference type="EMBL" id="GFT64619.1"/>
    </source>
</evidence>
<reference evidence="2" key="1">
    <citation type="submission" date="2020-08" db="EMBL/GenBank/DDBJ databases">
        <title>Multicomponent nature underlies the extraordinary mechanical properties of spider dragline silk.</title>
        <authorList>
            <person name="Kono N."/>
            <person name="Nakamura H."/>
            <person name="Mori M."/>
            <person name="Yoshida Y."/>
            <person name="Ohtoshi R."/>
            <person name="Malay A.D."/>
            <person name="Moran D.A.P."/>
            <person name="Tomita M."/>
            <person name="Numata K."/>
            <person name="Arakawa K."/>
        </authorList>
    </citation>
    <scope>NUCLEOTIDE SEQUENCE</scope>
</reference>
<keyword evidence="1" id="KW-0732">Signal</keyword>
<proteinExistence type="predicted"/>
<dbReference type="AlphaFoldDB" id="A0A8X6PDC2"/>
<feature type="chain" id="PRO_5036493893" evidence="1">
    <location>
        <begin position="23"/>
        <end position="152"/>
    </location>
</feature>